<dbReference type="Proteomes" id="UP000198510">
    <property type="component" value="Unassembled WGS sequence"/>
</dbReference>
<keyword evidence="1" id="KW-0812">Transmembrane</keyword>
<keyword evidence="1" id="KW-1133">Transmembrane helix</keyword>
<dbReference type="PANTHER" id="PTHR43685:SF14">
    <property type="entry name" value="GLYCOSYLTRANSFERASE 2-LIKE DOMAIN-CONTAINING PROTEIN"/>
    <property type="match status" value="1"/>
</dbReference>
<dbReference type="Pfam" id="PF00535">
    <property type="entry name" value="Glycos_transf_2"/>
    <property type="match status" value="1"/>
</dbReference>
<feature type="transmembrane region" description="Helical" evidence="1">
    <location>
        <begin position="283"/>
        <end position="303"/>
    </location>
</feature>
<keyword evidence="1" id="KW-0472">Membrane</keyword>
<keyword evidence="3" id="KW-0808">Transferase</keyword>
<dbReference type="AlphaFoldDB" id="A0A1G8WGD1"/>
<dbReference type="Gene3D" id="3.90.550.10">
    <property type="entry name" value="Spore Coat Polysaccharide Biosynthesis Protein SpsA, Chain A"/>
    <property type="match status" value="1"/>
</dbReference>
<dbReference type="OrthoDB" id="9805625at2"/>
<feature type="transmembrane region" description="Helical" evidence="1">
    <location>
        <begin position="6"/>
        <end position="23"/>
    </location>
</feature>
<dbReference type="InterPro" id="IPR029044">
    <property type="entry name" value="Nucleotide-diphossugar_trans"/>
</dbReference>
<dbReference type="GO" id="GO:0016740">
    <property type="term" value="F:transferase activity"/>
    <property type="evidence" value="ECO:0007669"/>
    <property type="project" value="UniProtKB-KW"/>
</dbReference>
<dbReference type="STRING" id="1075417.SAMN05421823_10179"/>
<reference evidence="3 4" key="1">
    <citation type="submission" date="2016-10" db="EMBL/GenBank/DDBJ databases">
        <authorList>
            <person name="de Groot N.N."/>
        </authorList>
    </citation>
    <scope>NUCLEOTIDE SEQUENCE [LARGE SCALE GENOMIC DNA]</scope>
    <source>
        <strain evidence="3 4">DSM 25186</strain>
    </source>
</reference>
<dbReference type="EMBL" id="FNFO01000001">
    <property type="protein sequence ID" value="SDJ77399.1"/>
    <property type="molecule type" value="Genomic_DNA"/>
</dbReference>
<dbReference type="InterPro" id="IPR001173">
    <property type="entry name" value="Glyco_trans_2-like"/>
</dbReference>
<proteinExistence type="predicted"/>
<dbReference type="PANTHER" id="PTHR43685">
    <property type="entry name" value="GLYCOSYLTRANSFERASE"/>
    <property type="match status" value="1"/>
</dbReference>
<dbReference type="InterPro" id="IPR050834">
    <property type="entry name" value="Glycosyltransf_2"/>
</dbReference>
<evidence type="ECO:0000259" key="2">
    <source>
        <dbReference type="Pfam" id="PF00535"/>
    </source>
</evidence>
<name>A0A1G8WGD1_9BACT</name>
<organism evidence="3 4">
    <name type="scientific">Catalinimonas alkaloidigena</name>
    <dbReference type="NCBI Taxonomy" id="1075417"/>
    <lineage>
        <taxon>Bacteria</taxon>
        <taxon>Pseudomonadati</taxon>
        <taxon>Bacteroidota</taxon>
        <taxon>Cytophagia</taxon>
        <taxon>Cytophagales</taxon>
        <taxon>Catalimonadaceae</taxon>
        <taxon>Catalinimonas</taxon>
    </lineage>
</organism>
<dbReference type="RefSeq" id="WP_089677806.1">
    <property type="nucleotide sequence ID" value="NZ_FNFO01000001.1"/>
</dbReference>
<sequence length="375" mass="41702">MTALVFGVLALYVALTLLLYYHWRQIPERPPTAQAPPTTRLSVIIPVRNEADNIVALLQDLDRQTYPHFEVVVMDDASNDGTGELVRRFAQHARYALHCHRLAPLDGVVAYKKRALAEGISRSIGTLVVTTDGDCRVGPNWLRAIATAYEAERPALISAPVTFLGAKTLFEQMQVIEFASLVGAGGASMQAGAPNMCNGANLAYERAAFERVGGFAGTDHLASGDDELLMHKIARATQNRLLFLKTPAAVVQTRPHARLQEFVQQRRRWASKWQTYRDVRPRLLAVFIFSVHLLMLGSLGAAFAGAMDWATVGLAWGIKAAVEALYLHRVVRDLGKPFRWFVFLGLQLAYSPYVVLFGVLGNLQKTYRWKGRFVR</sequence>
<evidence type="ECO:0000313" key="3">
    <source>
        <dbReference type="EMBL" id="SDJ77399.1"/>
    </source>
</evidence>
<gene>
    <name evidence="3" type="ORF">SAMN05421823_10179</name>
</gene>
<dbReference type="SUPFAM" id="SSF53448">
    <property type="entry name" value="Nucleotide-diphospho-sugar transferases"/>
    <property type="match status" value="1"/>
</dbReference>
<accession>A0A1G8WGD1</accession>
<keyword evidence="4" id="KW-1185">Reference proteome</keyword>
<protein>
    <submittedName>
        <fullName evidence="3">Glycosyltransferase, catalytic subunit of cellulose synthase and poly-beta-1,6-N-acetylglucosamine synthase</fullName>
    </submittedName>
</protein>
<evidence type="ECO:0000313" key="4">
    <source>
        <dbReference type="Proteomes" id="UP000198510"/>
    </source>
</evidence>
<feature type="domain" description="Glycosyltransferase 2-like" evidence="2">
    <location>
        <begin position="42"/>
        <end position="211"/>
    </location>
</feature>
<evidence type="ECO:0000256" key="1">
    <source>
        <dbReference type="SAM" id="Phobius"/>
    </source>
</evidence>
<feature type="transmembrane region" description="Helical" evidence="1">
    <location>
        <begin position="340"/>
        <end position="360"/>
    </location>
</feature>